<accession>A0A2S2N7C9</accession>
<name>A0A2S2N7C9_SCHGA</name>
<proteinExistence type="predicted"/>
<organism evidence="1">
    <name type="scientific">Schizaphis graminum</name>
    <name type="common">Green bug aphid</name>
    <dbReference type="NCBI Taxonomy" id="13262"/>
    <lineage>
        <taxon>Eukaryota</taxon>
        <taxon>Metazoa</taxon>
        <taxon>Ecdysozoa</taxon>
        <taxon>Arthropoda</taxon>
        <taxon>Hexapoda</taxon>
        <taxon>Insecta</taxon>
        <taxon>Pterygota</taxon>
        <taxon>Neoptera</taxon>
        <taxon>Paraneoptera</taxon>
        <taxon>Hemiptera</taxon>
        <taxon>Sternorrhyncha</taxon>
        <taxon>Aphidomorpha</taxon>
        <taxon>Aphidoidea</taxon>
        <taxon>Aphididae</taxon>
        <taxon>Aphidini</taxon>
        <taxon>Schizaphis</taxon>
    </lineage>
</organism>
<dbReference type="AlphaFoldDB" id="A0A2S2N7C9"/>
<reference evidence="1" key="1">
    <citation type="submission" date="2018-04" db="EMBL/GenBank/DDBJ databases">
        <title>Transcriptome of Schizaphis graminum biotype I.</title>
        <authorList>
            <person name="Scully E.D."/>
            <person name="Geib S.M."/>
            <person name="Palmer N.A."/>
            <person name="Koch K."/>
            <person name="Bradshaw J."/>
            <person name="Heng-Moss T."/>
            <person name="Sarath G."/>
        </authorList>
    </citation>
    <scope>NUCLEOTIDE SEQUENCE</scope>
</reference>
<gene>
    <name evidence="1" type="ORF">g.119115</name>
</gene>
<dbReference type="EMBL" id="GGMR01000421">
    <property type="protein sequence ID" value="MBY13040.1"/>
    <property type="molecule type" value="Transcribed_RNA"/>
</dbReference>
<sequence length="128" mass="15131">MSVDAEAIFYITKGIMTLEESRKLNDDRENLDLSLLIGVTTDDQLYDQIKVEIDIFHKCNKIIEKEEKHNKHATFLLLVLFDRINNMFAYLFILFPIKNERVQKYIQFCLNHLSLVFTLTSKNNQKSE</sequence>
<protein>
    <submittedName>
        <fullName evidence="1">Uncharacterized protein</fullName>
    </submittedName>
</protein>
<evidence type="ECO:0000313" key="1">
    <source>
        <dbReference type="EMBL" id="MBY13040.1"/>
    </source>
</evidence>